<dbReference type="PRINTS" id="PR01210">
    <property type="entry name" value="GGTRANSPTASE"/>
</dbReference>
<keyword evidence="13" id="KW-1185">Reference proteome</keyword>
<comment type="catalytic activity">
    <reaction evidence="2 9">
        <text>glutathione + H2O = L-cysteinylglycine + L-glutamate</text>
        <dbReference type="Rhea" id="RHEA:28807"/>
        <dbReference type="ChEBI" id="CHEBI:15377"/>
        <dbReference type="ChEBI" id="CHEBI:29985"/>
        <dbReference type="ChEBI" id="CHEBI:57925"/>
        <dbReference type="ChEBI" id="CHEBI:61694"/>
        <dbReference type="EC" id="3.4.19.13"/>
    </reaction>
</comment>
<dbReference type="RefSeq" id="WP_214347220.1">
    <property type="nucleotide sequence ID" value="NZ_JAHBOH010000001.1"/>
</dbReference>
<evidence type="ECO:0000256" key="4">
    <source>
        <dbReference type="ARBA" id="ARBA00022679"/>
    </source>
</evidence>
<evidence type="ECO:0000313" key="13">
    <source>
        <dbReference type="Proteomes" id="UP000722125"/>
    </source>
</evidence>
<reference evidence="12 13" key="1">
    <citation type="submission" date="2021-05" db="EMBL/GenBank/DDBJ databases">
        <title>Description of Cellulomonas sp. DKR-3 sp. nov.</title>
        <authorList>
            <person name="Dahal R.H."/>
            <person name="Chaudhary D.K."/>
        </authorList>
    </citation>
    <scope>NUCLEOTIDE SEQUENCE [LARGE SCALE GENOMIC DNA]</scope>
    <source>
        <strain evidence="12 13">DKR-3</strain>
    </source>
</reference>
<dbReference type="InterPro" id="IPR051792">
    <property type="entry name" value="GGT_bact"/>
</dbReference>
<evidence type="ECO:0000256" key="5">
    <source>
        <dbReference type="ARBA" id="ARBA00022801"/>
    </source>
</evidence>
<dbReference type="SUPFAM" id="SSF56235">
    <property type="entry name" value="N-terminal nucleophile aminohydrolases (Ntn hydrolases)"/>
    <property type="match status" value="1"/>
</dbReference>
<feature type="region of interest" description="Disordered" evidence="10">
    <location>
        <begin position="456"/>
        <end position="480"/>
    </location>
</feature>
<dbReference type="PANTHER" id="PTHR43199:SF1">
    <property type="entry name" value="GLUTATHIONE HYDROLASE PROENZYME"/>
    <property type="match status" value="1"/>
</dbReference>
<comment type="subunit">
    <text evidence="9">This enzyme consists of two polypeptide chains, which are synthesized in precursor form from a single polypeptide.</text>
</comment>
<gene>
    <name evidence="12" type="primary">ggt</name>
    <name evidence="12" type="ORF">KIN34_04410</name>
</gene>
<evidence type="ECO:0000256" key="3">
    <source>
        <dbReference type="ARBA" id="ARBA00009381"/>
    </source>
</evidence>
<keyword evidence="11" id="KW-0732">Signal</keyword>
<feature type="chain" id="PRO_5045324340" description="Glutathione hydrolase proenzyme" evidence="11">
    <location>
        <begin position="30"/>
        <end position="595"/>
    </location>
</feature>
<evidence type="ECO:0000313" key="12">
    <source>
        <dbReference type="EMBL" id="MBT0993527.1"/>
    </source>
</evidence>
<comment type="catalytic activity">
    <reaction evidence="1 9">
        <text>an S-substituted glutathione + H2O = an S-substituted L-cysteinylglycine + L-glutamate</text>
        <dbReference type="Rhea" id="RHEA:59468"/>
        <dbReference type="ChEBI" id="CHEBI:15377"/>
        <dbReference type="ChEBI" id="CHEBI:29985"/>
        <dbReference type="ChEBI" id="CHEBI:90779"/>
        <dbReference type="ChEBI" id="CHEBI:143103"/>
        <dbReference type="EC" id="3.4.19.13"/>
    </reaction>
</comment>
<dbReference type="EC" id="2.3.2.2" evidence="9"/>
<evidence type="ECO:0000256" key="11">
    <source>
        <dbReference type="SAM" id="SignalP"/>
    </source>
</evidence>
<keyword evidence="4 9" id="KW-0808">Transferase</keyword>
<accession>A0ABS5TWJ8</accession>
<dbReference type="PROSITE" id="PS51318">
    <property type="entry name" value="TAT"/>
    <property type="match status" value="1"/>
</dbReference>
<comment type="catalytic activity">
    <reaction evidence="8 9">
        <text>an N-terminal (5-L-glutamyl)-[peptide] + an alpha-amino acid = 5-L-glutamyl amino acid + an N-terminal L-alpha-aminoacyl-[peptide]</text>
        <dbReference type="Rhea" id="RHEA:23904"/>
        <dbReference type="Rhea" id="RHEA-COMP:9780"/>
        <dbReference type="Rhea" id="RHEA-COMP:9795"/>
        <dbReference type="ChEBI" id="CHEBI:77644"/>
        <dbReference type="ChEBI" id="CHEBI:78597"/>
        <dbReference type="ChEBI" id="CHEBI:78599"/>
        <dbReference type="ChEBI" id="CHEBI:78608"/>
        <dbReference type="EC" id="2.3.2.2"/>
    </reaction>
</comment>
<comment type="pathway">
    <text evidence="9">Sulfur metabolism; glutathione metabolism.</text>
</comment>
<comment type="caution">
    <text evidence="12">The sequence shown here is derived from an EMBL/GenBank/DDBJ whole genome shotgun (WGS) entry which is preliminary data.</text>
</comment>
<dbReference type="InterPro" id="IPR006311">
    <property type="entry name" value="TAT_signal"/>
</dbReference>
<name>A0ABS5TWJ8_9CELL</name>
<dbReference type="Proteomes" id="UP000722125">
    <property type="component" value="Unassembled WGS sequence"/>
</dbReference>
<dbReference type="Gene3D" id="3.60.20.40">
    <property type="match status" value="1"/>
</dbReference>
<evidence type="ECO:0000256" key="10">
    <source>
        <dbReference type="SAM" id="MobiDB-lite"/>
    </source>
</evidence>
<feature type="signal peptide" evidence="11">
    <location>
        <begin position="1"/>
        <end position="29"/>
    </location>
</feature>
<organism evidence="12 13">
    <name type="scientific">Cellulomonas fulva</name>
    <dbReference type="NCBI Taxonomy" id="2835530"/>
    <lineage>
        <taxon>Bacteria</taxon>
        <taxon>Bacillati</taxon>
        <taxon>Actinomycetota</taxon>
        <taxon>Actinomycetes</taxon>
        <taxon>Micrococcales</taxon>
        <taxon>Cellulomonadaceae</taxon>
        <taxon>Cellulomonas</taxon>
    </lineage>
</organism>
<evidence type="ECO:0000256" key="1">
    <source>
        <dbReference type="ARBA" id="ARBA00001049"/>
    </source>
</evidence>
<proteinExistence type="inferred from homology"/>
<dbReference type="EMBL" id="JAHBOH010000001">
    <property type="protein sequence ID" value="MBT0993527.1"/>
    <property type="molecule type" value="Genomic_DNA"/>
</dbReference>
<evidence type="ECO:0000256" key="8">
    <source>
        <dbReference type="ARBA" id="ARBA00047417"/>
    </source>
</evidence>
<keyword evidence="6 9" id="KW-0865">Zymogen</keyword>
<evidence type="ECO:0000256" key="9">
    <source>
        <dbReference type="RuleBase" id="RU368036"/>
    </source>
</evidence>
<dbReference type="Pfam" id="PF01019">
    <property type="entry name" value="G_glu_transpept"/>
    <property type="match status" value="1"/>
</dbReference>
<keyword evidence="5 9" id="KW-0378">Hydrolase</keyword>
<dbReference type="EC" id="3.4.19.13" evidence="9"/>
<keyword evidence="7 9" id="KW-0012">Acyltransferase</keyword>
<evidence type="ECO:0000256" key="6">
    <source>
        <dbReference type="ARBA" id="ARBA00023145"/>
    </source>
</evidence>
<dbReference type="InterPro" id="IPR000101">
    <property type="entry name" value="GGT_peptidase"/>
</dbReference>
<dbReference type="GO" id="GO:0103068">
    <property type="term" value="F:leukotriene C4 gamma-glutamyl transferase activity"/>
    <property type="evidence" value="ECO:0007669"/>
    <property type="project" value="UniProtKB-EC"/>
</dbReference>
<dbReference type="Gene3D" id="1.10.246.130">
    <property type="match status" value="1"/>
</dbReference>
<keyword evidence="9" id="KW-0317">Glutathione biosynthesis</keyword>
<dbReference type="NCBIfam" id="TIGR00066">
    <property type="entry name" value="g_glut_trans"/>
    <property type="match status" value="1"/>
</dbReference>
<feature type="region of interest" description="Disordered" evidence="10">
    <location>
        <begin position="28"/>
        <end position="48"/>
    </location>
</feature>
<dbReference type="PANTHER" id="PTHR43199">
    <property type="entry name" value="GLUTATHIONE HYDROLASE"/>
    <property type="match status" value="1"/>
</dbReference>
<dbReference type="InterPro" id="IPR043138">
    <property type="entry name" value="GGT_lsub"/>
</dbReference>
<evidence type="ECO:0000256" key="7">
    <source>
        <dbReference type="ARBA" id="ARBA00023315"/>
    </source>
</evidence>
<protein>
    <recommendedName>
        <fullName evidence="9">Glutathione hydrolase proenzyme</fullName>
        <ecNumber evidence="9">2.3.2.2</ecNumber>
        <ecNumber evidence="9">3.4.19.13</ecNumber>
    </recommendedName>
    <component>
        <recommendedName>
            <fullName evidence="9">Glutathione hydrolase large chain</fullName>
        </recommendedName>
    </component>
    <component>
        <recommendedName>
            <fullName evidence="9">Glutathione hydrolase small chain</fullName>
        </recommendedName>
    </component>
</protein>
<evidence type="ECO:0000256" key="2">
    <source>
        <dbReference type="ARBA" id="ARBA00001089"/>
    </source>
</evidence>
<comment type="similarity">
    <text evidence="3 9">Belongs to the gamma-glutamyltransferase family.</text>
</comment>
<sequence length="595" mass="61488">MGSSRRSRSLVALAAAVALALGGVAPAAARPGHPGNGEKTPVATGAGGAVSTVDADATRVGLDVLRRGGNAVDAAVAAAATLGVTEPYSSGIGGGGYFVYYDAARGQVHTIDGRETAPRAMQSDAFVEEGVPIPFADAVTSGLSVGVPGTPRTWETALDRWGTLDLRSALRGATRVARVGFVVDQTFVDQTAANSARFSQFRSSSDLFLPRGAPPAVGSVFRNRDLAATYDLLARHGADALYSGRLARDIVRTVQEPPVRRHSTLVVRPGLLELGDLAAYRTRLRTPTHVSYRGLDVYGMAPSSSGGSTVGEALNILEARTGGPFDTTQTLHGYLEASALAFADRNRYVGDPAFVDVPLAELTSDELAAQRACLIDPTRALTKPVAPGVPGDDDEACATTAVGSQGNDGQSTTHLTTADRWGNVVAYTLTIESTGGNGIVVPGRGFLLNNELTDFSFTDTQGGQDPNLPGPGKRPRSSMAPTMVLADGSPFLALGSPGGSTIITTVLQILVNRLDLGMDLPDAIAAPRATQRNTAAVQAEPGFDRTALQALGHTFVDNPEIGAATAIEFLPDGSLLAVAEPTRRGGGSAGVVRGR</sequence>
<dbReference type="InterPro" id="IPR043137">
    <property type="entry name" value="GGT_ssub_C"/>
</dbReference>
<comment type="PTM">
    <text evidence="9">Cleaved by autocatalysis into a large and a small subunit.</text>
</comment>
<dbReference type="InterPro" id="IPR029055">
    <property type="entry name" value="Ntn_hydrolases_N"/>
</dbReference>